<evidence type="ECO:0000313" key="2">
    <source>
        <dbReference type="EMBL" id="CAH0991740.1"/>
    </source>
</evidence>
<sequence>MFRNEKMVVPGGLHIALTIIVAVLSFAANNYSPAAGYVLGLVALVLIGSQFWFSFRIWPTYGHSANPCIFGLYWGLMSGLILPFIFSILINEGMQGIWDLLNG</sequence>
<keyword evidence="1" id="KW-1133">Transmembrane helix</keyword>
<evidence type="ECO:0000313" key="3">
    <source>
        <dbReference type="Proteomes" id="UP000838100"/>
    </source>
</evidence>
<evidence type="ECO:0000256" key="1">
    <source>
        <dbReference type="SAM" id="Phobius"/>
    </source>
</evidence>
<reference evidence="2" key="1">
    <citation type="submission" date="2021-12" db="EMBL/GenBank/DDBJ databases">
        <authorList>
            <person name="Rodrigo-Torres L."/>
            <person name="Arahal R. D."/>
            <person name="Lucena T."/>
        </authorList>
    </citation>
    <scope>NUCLEOTIDE SEQUENCE</scope>
    <source>
        <strain evidence="2">CECT 8267</strain>
    </source>
</reference>
<feature type="transmembrane region" description="Helical" evidence="1">
    <location>
        <begin position="7"/>
        <end position="28"/>
    </location>
</feature>
<dbReference type="Proteomes" id="UP000838100">
    <property type="component" value="Unassembled WGS sequence"/>
</dbReference>
<keyword evidence="1" id="KW-0812">Transmembrane</keyword>
<gene>
    <name evidence="2" type="ORF">SIN8267_01854</name>
</gene>
<comment type="caution">
    <text evidence="2">The sequence shown here is derived from an EMBL/GenBank/DDBJ whole genome shotgun (WGS) entry which is preliminary data.</text>
</comment>
<dbReference type="RefSeq" id="WP_237444440.1">
    <property type="nucleotide sequence ID" value="NZ_CAKLPX010000002.1"/>
</dbReference>
<organism evidence="2 3">
    <name type="scientific">Sinobacterium norvegicum</name>
    <dbReference type="NCBI Taxonomy" id="1641715"/>
    <lineage>
        <taxon>Bacteria</taxon>
        <taxon>Pseudomonadati</taxon>
        <taxon>Pseudomonadota</taxon>
        <taxon>Gammaproteobacteria</taxon>
        <taxon>Cellvibrionales</taxon>
        <taxon>Spongiibacteraceae</taxon>
        <taxon>Sinobacterium</taxon>
    </lineage>
</organism>
<feature type="transmembrane region" description="Helical" evidence="1">
    <location>
        <begin position="34"/>
        <end position="58"/>
    </location>
</feature>
<keyword evidence="1" id="KW-0472">Membrane</keyword>
<protein>
    <submittedName>
        <fullName evidence="2">Uncharacterized protein</fullName>
    </submittedName>
</protein>
<keyword evidence="3" id="KW-1185">Reference proteome</keyword>
<dbReference type="EMBL" id="CAKLPX010000002">
    <property type="protein sequence ID" value="CAH0991740.1"/>
    <property type="molecule type" value="Genomic_DNA"/>
</dbReference>
<proteinExistence type="predicted"/>
<feature type="transmembrane region" description="Helical" evidence="1">
    <location>
        <begin position="70"/>
        <end position="90"/>
    </location>
</feature>
<accession>A0ABM9AEX5</accession>
<name>A0ABM9AEX5_9GAMM</name>